<keyword evidence="3" id="KW-1185">Reference proteome</keyword>
<comment type="caution">
    <text evidence="2">The sequence shown here is derived from an EMBL/GenBank/DDBJ whole genome shotgun (WGS) entry which is preliminary data.</text>
</comment>
<evidence type="ECO:0000313" key="2">
    <source>
        <dbReference type="EMBL" id="KXB06792.1"/>
    </source>
</evidence>
<proteinExistence type="predicted"/>
<protein>
    <recommendedName>
        <fullName evidence="1">Glycosyl hydrolase family 95 catalytic domain-containing protein</fullName>
    </recommendedName>
</protein>
<dbReference type="InterPro" id="IPR008928">
    <property type="entry name" value="6-hairpin_glycosidase_sf"/>
</dbReference>
<name>A0A133VK13_9EURY</name>
<feature type="domain" description="Glycosyl hydrolase family 95 catalytic" evidence="1">
    <location>
        <begin position="84"/>
        <end position="445"/>
    </location>
</feature>
<dbReference type="EMBL" id="LHYE01000030">
    <property type="protein sequence ID" value="KXB06792.1"/>
    <property type="molecule type" value="Genomic_DNA"/>
</dbReference>
<gene>
    <name evidence="2" type="ORF">AKJ51_02895</name>
</gene>
<dbReference type="PANTHER" id="PTHR31084:SF0">
    <property type="entry name" value="ALPHA-L-FUCOSIDASE 2"/>
    <property type="match status" value="1"/>
</dbReference>
<evidence type="ECO:0000259" key="1">
    <source>
        <dbReference type="Pfam" id="PF22124"/>
    </source>
</evidence>
<evidence type="ECO:0000313" key="3">
    <source>
        <dbReference type="Proteomes" id="UP000070263"/>
    </source>
</evidence>
<dbReference type="PANTHER" id="PTHR31084">
    <property type="entry name" value="ALPHA-L-FUCOSIDASE 2"/>
    <property type="match status" value="1"/>
</dbReference>
<organism evidence="2 3">
    <name type="scientific">candidate division MSBL1 archaeon SCGC-AAA382A20</name>
    <dbReference type="NCBI Taxonomy" id="1698280"/>
    <lineage>
        <taxon>Archaea</taxon>
        <taxon>Methanobacteriati</taxon>
        <taxon>Methanobacteriota</taxon>
        <taxon>candidate division MSBL1</taxon>
    </lineage>
</organism>
<dbReference type="InterPro" id="IPR054363">
    <property type="entry name" value="GH95_cat"/>
</dbReference>
<dbReference type="Proteomes" id="UP000070263">
    <property type="component" value="Unassembled WGS sequence"/>
</dbReference>
<reference evidence="2 3" key="1">
    <citation type="journal article" date="2016" name="Sci. Rep.">
        <title>Metabolic traits of an uncultured archaeal lineage -MSBL1- from brine pools of the Red Sea.</title>
        <authorList>
            <person name="Mwirichia R."/>
            <person name="Alam I."/>
            <person name="Rashid M."/>
            <person name="Vinu M."/>
            <person name="Ba-Alawi W."/>
            <person name="Anthony Kamau A."/>
            <person name="Kamanda Ngugi D."/>
            <person name="Goker M."/>
            <person name="Klenk H.P."/>
            <person name="Bajic V."/>
            <person name="Stingl U."/>
        </authorList>
    </citation>
    <scope>NUCLEOTIDE SEQUENCE [LARGE SCALE GENOMIC DNA]</scope>
    <source>
        <strain evidence="2">SCGC-AAA382A20</strain>
    </source>
</reference>
<sequence>WVQEIPGGETLGVYWKILNKSSSLELFLSSSLKKGSTEAWESSKNLVDKSSQKGFSKIASETVGWYENYWEKVPEIEIPDKEISQLYHMGMYRLGGLCSPKAPPATLQGPWVEDHRMPPWGSDYHFNINVQECYWPVFGGNIPEFILPFFEMIESWKPILNEYAENFVGVKNGLLLPNSTDDKGRGMGGFWPGHVDHSCTAWVAQLMWLYWKYTLDDKFLKDTLYPFIDSVIKVYSAMLEEDEDGVLFLPAETSPEYNENRLNAWGRNPSIHLASIHFLASSLLDISKRLEIDNCKQKKWKNIVSKLPISSITAENEIGIWDGQTLDEPHRHFSHMAAFHPFDLLNWRNSKKDARLIENTVEKWIAQGTGLWAGWSFPWASIIYSRLGRSEAAHTMLSIFRRCFMANDYAYRYLPNKKCFTVEPGDNSIMQIEAGMASAAAVMEMCVYSSQGVLYPFAGIPPYWENVSFKDIRTEGAFLVSGKKINGVITQLTVYSEKENYLEIAIPEGEFVIQKGKKESFFEGGGVYKTVTSPKEKIKIFKRT</sequence>
<dbReference type="GO" id="GO:0004560">
    <property type="term" value="F:alpha-L-fucosidase activity"/>
    <property type="evidence" value="ECO:0007669"/>
    <property type="project" value="TreeGrafter"/>
</dbReference>
<dbReference type="InterPro" id="IPR012341">
    <property type="entry name" value="6hp_glycosidase-like_sf"/>
</dbReference>
<dbReference type="Pfam" id="PF22124">
    <property type="entry name" value="Glyco_hydro_95_cat"/>
    <property type="match status" value="1"/>
</dbReference>
<feature type="non-terminal residue" evidence="2">
    <location>
        <position position="1"/>
    </location>
</feature>
<accession>A0A133VK13</accession>
<dbReference type="SUPFAM" id="SSF48208">
    <property type="entry name" value="Six-hairpin glycosidases"/>
    <property type="match status" value="1"/>
</dbReference>
<dbReference type="Gene3D" id="1.50.10.10">
    <property type="match status" value="1"/>
</dbReference>
<dbReference type="AlphaFoldDB" id="A0A133VK13"/>
<dbReference type="GO" id="GO:0005975">
    <property type="term" value="P:carbohydrate metabolic process"/>
    <property type="evidence" value="ECO:0007669"/>
    <property type="project" value="InterPro"/>
</dbReference>